<organism evidence="5 6">
    <name type="scientific">Devosia nanyangense</name>
    <dbReference type="NCBI Taxonomy" id="1228055"/>
    <lineage>
        <taxon>Bacteria</taxon>
        <taxon>Pseudomonadati</taxon>
        <taxon>Pseudomonadota</taxon>
        <taxon>Alphaproteobacteria</taxon>
        <taxon>Hyphomicrobiales</taxon>
        <taxon>Devosiaceae</taxon>
        <taxon>Devosia</taxon>
    </lineage>
</organism>
<evidence type="ECO:0000259" key="4">
    <source>
        <dbReference type="PROSITE" id="PS51462"/>
    </source>
</evidence>
<dbReference type="Gene3D" id="3.90.79.10">
    <property type="entry name" value="Nucleoside Triphosphate Pyrophosphohydrolase"/>
    <property type="match status" value="1"/>
</dbReference>
<gene>
    <name evidence="5" type="ORF">HY834_09790</name>
</gene>
<sequence>MNDTLRLTPLQRLRTRLHLFSVAVRKRLTVGVRAVLVKERKVLLVRHTYLPGWHFPGGGVEPFESAELAAARETMEETGYAVEGRPQLLGLFLNRANGGRDHVAVYIWREFHTQLEFAPNMEIAELDWFEMDALPSGVEGGTARRIAEIAGAKPPAAEW</sequence>
<comment type="similarity">
    <text evidence="3">Belongs to the Nudix hydrolase family.</text>
</comment>
<dbReference type="InterPro" id="IPR000086">
    <property type="entry name" value="NUDIX_hydrolase_dom"/>
</dbReference>
<dbReference type="SUPFAM" id="SSF55811">
    <property type="entry name" value="Nudix"/>
    <property type="match status" value="1"/>
</dbReference>
<evidence type="ECO:0000256" key="1">
    <source>
        <dbReference type="ARBA" id="ARBA00001946"/>
    </source>
</evidence>
<evidence type="ECO:0000313" key="6">
    <source>
        <dbReference type="Proteomes" id="UP000782610"/>
    </source>
</evidence>
<evidence type="ECO:0000313" key="5">
    <source>
        <dbReference type="EMBL" id="MBI4922029.1"/>
    </source>
</evidence>
<proteinExistence type="inferred from homology"/>
<keyword evidence="2 3" id="KW-0378">Hydrolase</keyword>
<comment type="caution">
    <text evidence="5">The sequence shown here is derived from an EMBL/GenBank/DDBJ whole genome shotgun (WGS) entry which is preliminary data.</text>
</comment>
<protein>
    <submittedName>
        <fullName evidence="5">NUDIX domain-containing protein</fullName>
    </submittedName>
</protein>
<dbReference type="PANTHER" id="PTHR43046">
    <property type="entry name" value="GDP-MANNOSE MANNOSYL HYDROLASE"/>
    <property type="match status" value="1"/>
</dbReference>
<dbReference type="Proteomes" id="UP000782610">
    <property type="component" value="Unassembled WGS sequence"/>
</dbReference>
<feature type="domain" description="Nudix hydrolase" evidence="4">
    <location>
        <begin position="25"/>
        <end position="159"/>
    </location>
</feature>
<dbReference type="GO" id="GO:0016787">
    <property type="term" value="F:hydrolase activity"/>
    <property type="evidence" value="ECO:0007669"/>
    <property type="project" value="UniProtKB-KW"/>
</dbReference>
<comment type="cofactor">
    <cofactor evidence="1">
        <name>Mg(2+)</name>
        <dbReference type="ChEBI" id="CHEBI:18420"/>
    </cofactor>
</comment>
<dbReference type="PROSITE" id="PS51462">
    <property type="entry name" value="NUDIX"/>
    <property type="match status" value="1"/>
</dbReference>
<dbReference type="AlphaFoldDB" id="A0A933L0J2"/>
<dbReference type="PRINTS" id="PR00502">
    <property type="entry name" value="NUDIXFAMILY"/>
</dbReference>
<dbReference type="PANTHER" id="PTHR43046:SF14">
    <property type="entry name" value="MUTT_NUDIX FAMILY PROTEIN"/>
    <property type="match status" value="1"/>
</dbReference>
<accession>A0A933L0J2</accession>
<evidence type="ECO:0000256" key="2">
    <source>
        <dbReference type="ARBA" id="ARBA00022801"/>
    </source>
</evidence>
<dbReference type="InterPro" id="IPR020084">
    <property type="entry name" value="NUDIX_hydrolase_CS"/>
</dbReference>
<dbReference type="PROSITE" id="PS00893">
    <property type="entry name" value="NUDIX_BOX"/>
    <property type="match status" value="1"/>
</dbReference>
<reference evidence="5" key="1">
    <citation type="submission" date="2020-07" db="EMBL/GenBank/DDBJ databases">
        <title>Huge and variable diversity of episymbiotic CPR bacteria and DPANN archaea in groundwater ecosystems.</title>
        <authorList>
            <person name="He C.Y."/>
            <person name="Keren R."/>
            <person name="Whittaker M."/>
            <person name="Farag I.F."/>
            <person name="Doudna J."/>
            <person name="Cate J.H.D."/>
            <person name="Banfield J.F."/>
        </authorList>
    </citation>
    <scope>NUCLEOTIDE SEQUENCE</scope>
    <source>
        <strain evidence="5">NC_groundwater_1586_Pr3_B-0.1um_66_15</strain>
    </source>
</reference>
<name>A0A933L0J2_9HYPH</name>
<dbReference type="Pfam" id="PF00293">
    <property type="entry name" value="NUDIX"/>
    <property type="match status" value="1"/>
</dbReference>
<dbReference type="EMBL" id="JACRAF010000027">
    <property type="protein sequence ID" value="MBI4922029.1"/>
    <property type="molecule type" value="Genomic_DNA"/>
</dbReference>
<dbReference type="InterPro" id="IPR020476">
    <property type="entry name" value="Nudix_hydrolase"/>
</dbReference>
<evidence type="ECO:0000256" key="3">
    <source>
        <dbReference type="RuleBase" id="RU003476"/>
    </source>
</evidence>
<dbReference type="InterPro" id="IPR015797">
    <property type="entry name" value="NUDIX_hydrolase-like_dom_sf"/>
</dbReference>